<dbReference type="InterPro" id="IPR045851">
    <property type="entry name" value="AMP-bd_C_sf"/>
</dbReference>
<dbReference type="InterPro" id="IPR013120">
    <property type="entry name" value="FAR_NAD-bd"/>
</dbReference>
<dbReference type="SUPFAM" id="SSF51735">
    <property type="entry name" value="NAD(P)-binding Rossmann-fold domains"/>
    <property type="match status" value="1"/>
</dbReference>
<evidence type="ECO:0000256" key="2">
    <source>
        <dbReference type="ARBA" id="ARBA00022553"/>
    </source>
</evidence>
<dbReference type="CDD" id="cd05930">
    <property type="entry name" value="A_NRPS"/>
    <property type="match status" value="1"/>
</dbReference>
<dbReference type="Gene3D" id="3.40.50.12780">
    <property type="entry name" value="N-terminal domain of ligase-like"/>
    <property type="match status" value="1"/>
</dbReference>
<dbReference type="SUPFAM" id="SSF52777">
    <property type="entry name" value="CoA-dependent acyltransferases"/>
    <property type="match status" value="2"/>
</dbReference>
<dbReference type="InterPro" id="IPR036736">
    <property type="entry name" value="ACP-like_sf"/>
</dbReference>
<dbReference type="Gene3D" id="3.30.559.30">
    <property type="entry name" value="Nonribosomal peptide synthetase, condensation domain"/>
    <property type="match status" value="1"/>
</dbReference>
<dbReference type="InterPro" id="IPR001242">
    <property type="entry name" value="Condensation_dom"/>
</dbReference>
<feature type="compositionally biased region" description="Polar residues" evidence="4">
    <location>
        <begin position="432"/>
        <end position="446"/>
    </location>
</feature>
<gene>
    <name evidence="6" type="ORF">JY572_05180</name>
</gene>
<evidence type="ECO:0000256" key="3">
    <source>
        <dbReference type="ARBA" id="ARBA00022598"/>
    </source>
</evidence>
<dbReference type="InterPro" id="IPR025110">
    <property type="entry name" value="AMP-bd_C"/>
</dbReference>
<keyword evidence="7" id="KW-1185">Reference proteome</keyword>
<dbReference type="SUPFAM" id="SSF47336">
    <property type="entry name" value="ACP-like"/>
    <property type="match status" value="1"/>
</dbReference>
<dbReference type="EMBL" id="CP071091">
    <property type="protein sequence ID" value="QSQ18144.1"/>
    <property type="molecule type" value="Genomic_DNA"/>
</dbReference>
<dbReference type="Gene3D" id="3.30.300.30">
    <property type="match status" value="1"/>
</dbReference>
<dbReference type="NCBIfam" id="TIGR01746">
    <property type="entry name" value="Thioester-redct"/>
    <property type="match status" value="1"/>
</dbReference>
<dbReference type="Pfam" id="PF13193">
    <property type="entry name" value="AMP-binding_C"/>
    <property type="match status" value="1"/>
</dbReference>
<dbReference type="Pfam" id="PF00501">
    <property type="entry name" value="AMP-binding"/>
    <property type="match status" value="1"/>
</dbReference>
<feature type="domain" description="Carrier" evidence="5">
    <location>
        <begin position="1025"/>
        <end position="1100"/>
    </location>
</feature>
<reference evidence="6 7" key="1">
    <citation type="submission" date="2021-02" db="EMBL/GenBank/DDBJ databases">
        <title>De Novo genome assembly of isolated myxobacteria.</title>
        <authorList>
            <person name="Stevens D.C."/>
        </authorList>
    </citation>
    <scope>NUCLEOTIDE SEQUENCE [LARGE SCALE GENOMIC DNA]</scope>
    <source>
        <strain evidence="6 7">SCHIC003</strain>
    </source>
</reference>
<dbReference type="Proteomes" id="UP000663090">
    <property type="component" value="Chromosome"/>
</dbReference>
<dbReference type="PANTHER" id="PTHR44845">
    <property type="entry name" value="CARRIER DOMAIN-CONTAINING PROTEIN"/>
    <property type="match status" value="1"/>
</dbReference>
<dbReference type="Pfam" id="PF00550">
    <property type="entry name" value="PP-binding"/>
    <property type="match status" value="1"/>
</dbReference>
<dbReference type="Gene3D" id="1.10.1200.10">
    <property type="entry name" value="ACP-like"/>
    <property type="match status" value="1"/>
</dbReference>
<feature type="region of interest" description="Disordered" evidence="4">
    <location>
        <begin position="425"/>
        <end position="452"/>
    </location>
</feature>
<dbReference type="RefSeq" id="WP_206719749.1">
    <property type="nucleotide sequence ID" value="NZ_CP071091.1"/>
</dbReference>
<dbReference type="InterPro" id="IPR000873">
    <property type="entry name" value="AMP-dep_synth/lig_dom"/>
</dbReference>
<dbReference type="PROSITE" id="PS50075">
    <property type="entry name" value="CARRIER"/>
    <property type="match status" value="1"/>
</dbReference>
<dbReference type="Pfam" id="PF00668">
    <property type="entry name" value="Condensation"/>
    <property type="match status" value="1"/>
</dbReference>
<proteinExistence type="predicted"/>
<feature type="region of interest" description="Disordered" evidence="4">
    <location>
        <begin position="588"/>
        <end position="623"/>
    </location>
</feature>
<dbReference type="Gene3D" id="3.30.559.10">
    <property type="entry name" value="Chloramphenicol acetyltransferase-like domain"/>
    <property type="match status" value="1"/>
</dbReference>
<dbReference type="InterPro" id="IPR023213">
    <property type="entry name" value="CAT-like_dom_sf"/>
</dbReference>
<evidence type="ECO:0000256" key="1">
    <source>
        <dbReference type="ARBA" id="ARBA00022450"/>
    </source>
</evidence>
<keyword evidence="3" id="KW-0436">Ligase</keyword>
<sequence>MPDSHDARWPLSAAQHGIWVGQQLDLASPIYNAGECIELRGTLLPEHFEAAVRQTVDEAEALHARFESTEGGPMQRVSPRVEWVLQQVDLSSAADPWVAAQAWMNEDLKRTVDLTRGPLFAEVLFKAGPERHFWFQRVHHIAMDGYGFSLLARRVAELYTARVTGRPAPASLAPLRPVLDEDAAYRASPQFEQDRAFWVDRLAEAPLPVTLAPPAQMSPAFVRATRQLTSVQVERMQGVARPLGLTWPDLVLAGAAAWIHSRTDAPEVVLGLPVMTRLGSVSLRVPCMAMNIVPLRVPVAPGATLASLARNIATELRASRPHLRYRYEQLRRDLRRVGGQRKLFGPVVNIMPFDYGLRFAGLTSIAHNISAGPVEDLSIGVYARSDGGGLRVDFDANPVCYDATTVDSHQEDFLQRLDTWLAAPEQPVHGSGASTSAGRDGSTSELSLLDGGPLPTPARPVLTLIQQRVREQPEAVAVEHGEHHLTYQELWQRAQELATRLTAEGVRADTPVAVKVPRGLDAVVASLGILLSGAGYLPLDPNGPESRAAAILDDAAPSLMVVPASTTDANPRPVGRLAIQRRAVAPAPALDASGTDTSLQSAGLPASARRKVTPTPDSSGTDGERLAYVIYTSGSTGQPNGVQITHDALAHFVAGATHRYGIHREDRVLQFAPLHFDASVEEIFLTLCAGARLVLRTDEMLQSVPRLLEACTAQGITVLDLPTAFWHELAYAVSTEAARLPPSVRIVIIGGEAALPERVARWRASVGSGVRLLNTYGPTEATVVATMASLGGTDGHASERNEVPVGLPLPSVRTPIIDAQARPGARGAEDEVPIGLPLPGVRAALIDAQGRLVAKGAEGELCLLGGALARGYLGRPELDRARFISLTALPDQPRAYRTGDKARMREDGQLVFVGRVDDELKISGHRIDPAEVETVLLGHPGVREAAVVGQPLPGGSRRLCAHVVAEPPAPSAADLRKHLLAHLPAPMVPGAIVFSEHLPRTSTGKIDRTALRKATPVERASTTDQTTTELERVVLGIWEEVLGAADLTPQDDFFDRGGQSLQSIQVANRLGIALGREVPVATVFRYPTAAALAQALEHGDAASTTTSGPNPTMLADAELSEEIVPKPVHTAPASSLANFESLFPAPRQVLLTGATGFVGAHLLDQLLRQTQARVVCLVRARDEAQALDRIRAAMTSQELSTEGLSNRVLALPSDLTKPWLGLDKARFHGLAAECDVILHNAAVVSVVREYGSVQAVNVQGTRELLRLAATARLKPFHYVSTLAVAPQANVSPEVPEDFVPAHPGLRDGYQQSKWVAERLVQQASERGVPVAVYRLGRVVGASDTALVNPQDLVWRILLAGVPSGSLPMLDVGETWTPVDYVARAIVALSRRATPGTVFNLTPVPDVRLPELFRWVREYGYPVEMAPIPEWRARVAERAGTADNTTTLAFFDLRSGDSEPAFGLGPVRCQRLHQSLEGTGITCPQANRDLFFRYLNTCVARGLLPPTPGASLETASP</sequence>
<dbReference type="InterPro" id="IPR010080">
    <property type="entry name" value="Thioester_reductase-like_dom"/>
</dbReference>
<dbReference type="PANTHER" id="PTHR44845:SF6">
    <property type="entry name" value="BETA-ALANINE-ACTIVATING ENZYME"/>
    <property type="match status" value="1"/>
</dbReference>
<dbReference type="SMART" id="SM00823">
    <property type="entry name" value="PKS_PP"/>
    <property type="match status" value="1"/>
</dbReference>
<name>A0ABX7NIF9_9BACT</name>
<evidence type="ECO:0000313" key="7">
    <source>
        <dbReference type="Proteomes" id="UP000663090"/>
    </source>
</evidence>
<dbReference type="SUPFAM" id="SSF56801">
    <property type="entry name" value="Acetyl-CoA synthetase-like"/>
    <property type="match status" value="1"/>
</dbReference>
<keyword evidence="2" id="KW-0597">Phosphoprotein</keyword>
<dbReference type="CDD" id="cd05235">
    <property type="entry name" value="SDR_e1"/>
    <property type="match status" value="1"/>
</dbReference>
<dbReference type="Gene3D" id="3.40.50.720">
    <property type="entry name" value="NAD(P)-binding Rossmann-like Domain"/>
    <property type="match status" value="1"/>
</dbReference>
<keyword evidence="1" id="KW-0596">Phosphopantetheine</keyword>
<accession>A0ABX7NIF9</accession>
<dbReference type="Gene3D" id="3.40.50.980">
    <property type="match status" value="2"/>
</dbReference>
<evidence type="ECO:0000259" key="5">
    <source>
        <dbReference type="PROSITE" id="PS50075"/>
    </source>
</evidence>
<dbReference type="InterPro" id="IPR042099">
    <property type="entry name" value="ANL_N_sf"/>
</dbReference>
<protein>
    <submittedName>
        <fullName evidence="6">Thioester reductase domain-containing protein</fullName>
    </submittedName>
</protein>
<dbReference type="Pfam" id="PF07993">
    <property type="entry name" value="NAD_binding_4"/>
    <property type="match status" value="1"/>
</dbReference>
<evidence type="ECO:0000313" key="6">
    <source>
        <dbReference type="EMBL" id="QSQ18144.1"/>
    </source>
</evidence>
<dbReference type="InterPro" id="IPR009081">
    <property type="entry name" value="PP-bd_ACP"/>
</dbReference>
<dbReference type="InterPro" id="IPR036291">
    <property type="entry name" value="NAD(P)-bd_dom_sf"/>
</dbReference>
<dbReference type="InterPro" id="IPR020806">
    <property type="entry name" value="PKS_PP-bd"/>
</dbReference>
<organism evidence="6 7">
    <name type="scientific">Myxococcus landrumensis</name>
    <dbReference type="NCBI Taxonomy" id="2813577"/>
    <lineage>
        <taxon>Bacteria</taxon>
        <taxon>Pseudomonadati</taxon>
        <taxon>Myxococcota</taxon>
        <taxon>Myxococcia</taxon>
        <taxon>Myxococcales</taxon>
        <taxon>Cystobacterineae</taxon>
        <taxon>Myxococcaceae</taxon>
        <taxon>Myxococcus</taxon>
    </lineage>
</organism>
<evidence type="ECO:0000256" key="4">
    <source>
        <dbReference type="SAM" id="MobiDB-lite"/>
    </source>
</evidence>